<dbReference type="GO" id="GO:0005509">
    <property type="term" value="F:calcium ion binding"/>
    <property type="evidence" value="ECO:0007669"/>
    <property type="project" value="InterPro"/>
</dbReference>
<evidence type="ECO:0000256" key="9">
    <source>
        <dbReference type="RuleBase" id="RU361134"/>
    </source>
</evidence>
<dbReference type="PANTHER" id="PTHR43447">
    <property type="entry name" value="ALPHA-AMYLASE"/>
    <property type="match status" value="1"/>
</dbReference>
<evidence type="ECO:0000313" key="12">
    <source>
        <dbReference type="EMBL" id="KAJ8419345.1"/>
    </source>
</evidence>
<dbReference type="Pfam" id="PF07821">
    <property type="entry name" value="Alpha-amyl_C2"/>
    <property type="match status" value="1"/>
</dbReference>
<dbReference type="Pfam" id="PF00128">
    <property type="entry name" value="Alpha-amylase"/>
    <property type="match status" value="1"/>
</dbReference>
<accession>A0A9Q1JIE3</accession>
<dbReference type="EMBL" id="JAKOGI010005383">
    <property type="protein sequence ID" value="KAJ8419345.1"/>
    <property type="molecule type" value="Genomic_DNA"/>
</dbReference>
<evidence type="ECO:0000256" key="5">
    <source>
        <dbReference type="ARBA" id="ARBA00022801"/>
    </source>
</evidence>
<dbReference type="InterPro" id="IPR013780">
    <property type="entry name" value="Glyco_hydro_b"/>
</dbReference>
<comment type="cofactor">
    <cofactor evidence="2">
        <name>Ca(2+)</name>
        <dbReference type="ChEBI" id="CHEBI:29108"/>
    </cofactor>
</comment>
<dbReference type="GO" id="GO:0005975">
    <property type="term" value="P:carbohydrate metabolic process"/>
    <property type="evidence" value="ECO:0007669"/>
    <property type="project" value="InterPro"/>
</dbReference>
<proteinExistence type="inferred from homology"/>
<dbReference type="SUPFAM" id="SSF51445">
    <property type="entry name" value="(Trans)glycosidases"/>
    <property type="match status" value="1"/>
</dbReference>
<organism evidence="12 13">
    <name type="scientific">Carnegiea gigantea</name>
    <dbReference type="NCBI Taxonomy" id="171969"/>
    <lineage>
        <taxon>Eukaryota</taxon>
        <taxon>Viridiplantae</taxon>
        <taxon>Streptophyta</taxon>
        <taxon>Embryophyta</taxon>
        <taxon>Tracheophyta</taxon>
        <taxon>Spermatophyta</taxon>
        <taxon>Magnoliopsida</taxon>
        <taxon>eudicotyledons</taxon>
        <taxon>Gunneridae</taxon>
        <taxon>Pentapetalae</taxon>
        <taxon>Caryophyllales</taxon>
        <taxon>Cactineae</taxon>
        <taxon>Cactaceae</taxon>
        <taxon>Cactoideae</taxon>
        <taxon>Echinocereeae</taxon>
        <taxon>Carnegiea</taxon>
    </lineage>
</organism>
<dbReference type="InterPro" id="IPR017853">
    <property type="entry name" value="GH"/>
</dbReference>
<dbReference type="SMART" id="SM00810">
    <property type="entry name" value="Alpha-amyl_C2"/>
    <property type="match status" value="1"/>
</dbReference>
<dbReference type="GO" id="GO:0004556">
    <property type="term" value="F:alpha-amylase activity"/>
    <property type="evidence" value="ECO:0007669"/>
    <property type="project" value="UniProtKB-UniRule"/>
</dbReference>
<keyword evidence="7 9" id="KW-0326">Glycosidase</keyword>
<comment type="catalytic activity">
    <reaction evidence="1 9">
        <text>Endohydrolysis of (1-&gt;4)-alpha-D-glucosidic linkages in polysaccharides containing three or more (1-&gt;4)-alpha-linked D-glucose units.</text>
        <dbReference type="EC" id="3.2.1.1"/>
    </reaction>
</comment>
<evidence type="ECO:0000256" key="2">
    <source>
        <dbReference type="ARBA" id="ARBA00001913"/>
    </source>
</evidence>
<dbReference type="PRINTS" id="PR00110">
    <property type="entry name" value="ALPHAAMYLASE"/>
</dbReference>
<dbReference type="InterPro" id="IPR012850">
    <property type="entry name" value="A-amylase_bs_C"/>
</dbReference>
<gene>
    <name evidence="12" type="ORF">Cgig2_030845</name>
</gene>
<dbReference type="InterPro" id="IPR006047">
    <property type="entry name" value="GH13_cat_dom"/>
</dbReference>
<dbReference type="CDD" id="cd11314">
    <property type="entry name" value="AmyAc_arch_bac_plant_AmyA"/>
    <property type="match status" value="1"/>
</dbReference>
<evidence type="ECO:0000313" key="13">
    <source>
        <dbReference type="Proteomes" id="UP001153076"/>
    </source>
</evidence>
<name>A0A9Q1JIE3_9CARY</name>
<dbReference type="SUPFAM" id="SSF51011">
    <property type="entry name" value="Glycosyl hydrolase domain"/>
    <property type="match status" value="1"/>
</dbReference>
<keyword evidence="5 9" id="KW-0378">Hydrolase</keyword>
<comment type="caution">
    <text evidence="12">The sequence shown here is derived from an EMBL/GenBank/DDBJ whole genome shotgun (WGS) entry which is preliminary data.</text>
</comment>
<evidence type="ECO:0000256" key="8">
    <source>
        <dbReference type="RuleBase" id="RU003615"/>
    </source>
</evidence>
<evidence type="ECO:0000259" key="10">
    <source>
        <dbReference type="SMART" id="SM00642"/>
    </source>
</evidence>
<evidence type="ECO:0000256" key="3">
    <source>
        <dbReference type="ARBA" id="ARBA00008061"/>
    </source>
</evidence>
<evidence type="ECO:0000256" key="7">
    <source>
        <dbReference type="ARBA" id="ARBA00023295"/>
    </source>
</evidence>
<evidence type="ECO:0000256" key="1">
    <source>
        <dbReference type="ARBA" id="ARBA00000548"/>
    </source>
</evidence>
<keyword evidence="13" id="KW-1185">Reference proteome</keyword>
<dbReference type="Proteomes" id="UP001153076">
    <property type="component" value="Unassembled WGS sequence"/>
</dbReference>
<feature type="domain" description="Alpha-amylase C-terminal beta-sheet" evidence="11">
    <location>
        <begin position="302"/>
        <end position="362"/>
    </location>
</feature>
<comment type="similarity">
    <text evidence="3 8">Belongs to the glycosyl hydrolase 13 family.</text>
</comment>
<keyword evidence="6 9" id="KW-0119">Carbohydrate metabolism</keyword>
<protein>
    <recommendedName>
        <fullName evidence="4 9">Alpha-amylase</fullName>
        <ecNumber evidence="4 9">3.2.1.1</ecNumber>
    </recommendedName>
</protein>
<evidence type="ECO:0000256" key="4">
    <source>
        <dbReference type="ARBA" id="ARBA00012595"/>
    </source>
</evidence>
<feature type="domain" description="Glycosyl hydrolase family 13 catalytic" evidence="10">
    <location>
        <begin position="1"/>
        <end position="301"/>
    </location>
</feature>
<dbReference type="OrthoDB" id="550577at2759"/>
<evidence type="ECO:0000259" key="11">
    <source>
        <dbReference type="SMART" id="SM00810"/>
    </source>
</evidence>
<dbReference type="Gene3D" id="3.20.20.80">
    <property type="entry name" value="Glycosidases"/>
    <property type="match status" value="1"/>
</dbReference>
<evidence type="ECO:0000256" key="6">
    <source>
        <dbReference type="ARBA" id="ARBA00023277"/>
    </source>
</evidence>
<dbReference type="SMART" id="SM00642">
    <property type="entry name" value="Aamy"/>
    <property type="match status" value="1"/>
</dbReference>
<dbReference type="AlphaFoldDB" id="A0A9Q1JIE3"/>
<dbReference type="EC" id="3.2.1.1" evidence="4 9"/>
<reference evidence="12" key="1">
    <citation type="submission" date="2022-04" db="EMBL/GenBank/DDBJ databases">
        <title>Carnegiea gigantea Genome sequencing and assembly v2.</title>
        <authorList>
            <person name="Copetti D."/>
            <person name="Sanderson M.J."/>
            <person name="Burquez A."/>
            <person name="Wojciechowski M.F."/>
        </authorList>
    </citation>
    <scope>NUCLEOTIDE SEQUENCE</scope>
    <source>
        <strain evidence="12">SGP5-SGP5p</strain>
        <tissue evidence="12">Aerial part</tissue>
    </source>
</reference>
<dbReference type="InterPro" id="IPR006046">
    <property type="entry name" value="Alpha_amylase"/>
</dbReference>
<dbReference type="Gene3D" id="2.60.40.1180">
    <property type="entry name" value="Golgi alpha-mannosidase II"/>
    <property type="match status" value="1"/>
</dbReference>
<sequence>MNSIDELVEAGVTHIWLPPPSHSVSPQGYLPGRLYDLNSSNYGNESQLRTLINAFHRRGIKCIADIVINHRCADKKDKRGIYCIFEGGTSDGRLDWGPWAICKDDIQYSDGSGNTDTGAGYPDAPDLDHLNLRVQKELADWMNWLKNNIGFDGWRFDFVKGYAPNITKLYVKKTKPIFAVGELWNAMSYDPYGKLEYNQDAHRNELLRWVHAAGGGVVKAFDFTTKGILQAAVEGELWRMKDSNGRPSGMIGILPQNAVTFIDNHDTGSTQNLWPFPSDKFYDHFFEWGLREEIVKLTAIRKRNKISESSSINVMASDSDLYVAMIEDKIIVKIGSRYDVGHIIPHSFNVSVSGQDYCVWEKKG</sequence>